<dbReference type="GO" id="GO:0016787">
    <property type="term" value="F:hydrolase activity"/>
    <property type="evidence" value="ECO:0007669"/>
    <property type="project" value="UniProtKB-KW"/>
</dbReference>
<dbReference type="Gene3D" id="3.40.50.1820">
    <property type="entry name" value="alpha/beta hydrolase"/>
    <property type="match status" value="1"/>
</dbReference>
<feature type="domain" description="Alpha/beta hydrolase" evidence="5">
    <location>
        <begin position="568"/>
        <end position="993"/>
    </location>
</feature>
<dbReference type="InterPro" id="IPR002018">
    <property type="entry name" value="CarbesteraseB"/>
</dbReference>
<dbReference type="SUPFAM" id="SSF53474">
    <property type="entry name" value="alpha/beta-Hydrolases"/>
    <property type="match status" value="1"/>
</dbReference>
<proteinExistence type="inferred from homology"/>
<dbReference type="Pfam" id="PF00135">
    <property type="entry name" value="COesterase"/>
    <property type="match status" value="2"/>
</dbReference>
<name>A0A380T8P5_9ZZZZ</name>
<evidence type="ECO:0000313" key="6">
    <source>
        <dbReference type="EMBL" id="SUS03371.1"/>
    </source>
</evidence>
<dbReference type="PANTHER" id="PTHR11559">
    <property type="entry name" value="CARBOXYLESTERASE"/>
    <property type="match status" value="1"/>
</dbReference>
<comment type="similarity">
    <text evidence="1">Belongs to the type-B carboxylesterase/lipase family.</text>
</comment>
<evidence type="ECO:0000256" key="3">
    <source>
        <dbReference type="SAM" id="MobiDB-lite"/>
    </source>
</evidence>
<accession>A0A380T8P5</accession>
<dbReference type="InterPro" id="IPR045394">
    <property type="entry name" value="Abhydrolase_dom"/>
</dbReference>
<evidence type="ECO:0000259" key="5">
    <source>
        <dbReference type="Pfam" id="PF20091"/>
    </source>
</evidence>
<protein>
    <submittedName>
        <fullName evidence="6">Uncharacterized protein</fullName>
    </submittedName>
</protein>
<dbReference type="InterPro" id="IPR019819">
    <property type="entry name" value="Carboxylesterase_B_CS"/>
</dbReference>
<dbReference type="PROSITE" id="PS00941">
    <property type="entry name" value="CARBOXYLESTERASE_B_2"/>
    <property type="match status" value="1"/>
</dbReference>
<dbReference type="InterPro" id="IPR029058">
    <property type="entry name" value="AB_hydrolase_fold"/>
</dbReference>
<reference evidence="6" key="1">
    <citation type="submission" date="2018-07" db="EMBL/GenBank/DDBJ databases">
        <authorList>
            <person name="Quirk P.G."/>
            <person name="Krulwich T.A."/>
        </authorList>
    </citation>
    <scope>NUCLEOTIDE SEQUENCE</scope>
</reference>
<dbReference type="InterPro" id="IPR050309">
    <property type="entry name" value="Type-B_Carboxylest/Lipase"/>
</dbReference>
<evidence type="ECO:0000256" key="2">
    <source>
        <dbReference type="ARBA" id="ARBA00022801"/>
    </source>
</evidence>
<dbReference type="PROSITE" id="PS00122">
    <property type="entry name" value="CARBOXYLESTERASE_B_1"/>
    <property type="match status" value="1"/>
</dbReference>
<evidence type="ECO:0000259" key="4">
    <source>
        <dbReference type="Pfam" id="PF00135"/>
    </source>
</evidence>
<dbReference type="EMBL" id="UIDG01000001">
    <property type="protein sequence ID" value="SUS03371.1"/>
    <property type="molecule type" value="Genomic_DNA"/>
</dbReference>
<dbReference type="Pfam" id="PF20091">
    <property type="entry name" value="Abhydrolase_10"/>
    <property type="match status" value="1"/>
</dbReference>
<sequence length="1103" mass="117751">MAGKGLLGAAVAALTVVLFTFGGSAWSQLPGNPAGRGPAAPLPVPTGKANVVAVSGGQVQGVVIDNVAVYGGIPYAAAPVGDLRWRAPQPVAPWKGVRDASAFGKSCTPPPNGAEDCLFLNVYKPADAKPGAKLPVMFWVHGGGFTGGSGSQYDGSSFAKQGVVYVSINYRMGRAGWFAHPAITKNAPKGEAVDNFGLMDQIAALKWVQANIGAFGGDNKNVTVFGESAGGVSSMYLITVDAAQGLFQKMIAESSFGLAPAFDHAQSEKVGADFFATKGVTGDSAATLAAMRKVSWADMQGGTKVGETQPIVDGALIKRDSGTAFSEGRELKVPLLLGGTSNEASLWPTANPVDRLAKLGPLPAEYNPDGKHDAAKVINLMTTDYFIGQPDREMARWHVKHGAPTFRYYFSYLPPNRRTPDALGVPHGGEIAYVFGRSTAEPQDAAMIKAVQAYWVAFAKTGDPGNAGGTAWPKYDLASEAVMDFSSDGPVVRNHMFDARYDWVRDHRARIDATADPGIPPLMNINPAREGPRQWVMVQPAPKPPVAAPAVWTGIANPTVTGPIPARAPLGDPSRDYPWFTTFHNLAAVGYVEEEFFYEGTASQFDTPNGQDGTLKDSGHKYKTRLIVRRPKDPKKFNGTVLAEWQNVTAGYDLDAHWEATFEQIVRGGYAWVGISAQRVGVQQPPNGLKLYSPTRYASLDVTDGGTITNDALSYDIFAQGMQAVKSPKGVNPLGPLKAQRVIAMGASQSAARLGTYINSLHKQLGGPVDAYLLFIGGARVRDDIPVPVMKILSETDIPGQVPSRQPDTDKYRQWEVTGASHAGRHLALNSGSLNRRDSIVREAPACTYPTWPRTPIDNVLGASYDLIDKWVKTGVAPPTAPKADIVSREGDIPGRNGQPATRGTINDLVRDERGNALGGIRLAEFAVPTSLSTRENTGNTFCFLYGRYEPFPDEVIKQLYPTHADYVAKVKTQTAANVKAGYIQPADAQRTVARAERSYIGSGDPCKAACRAAEDLEDSTYFYLGLYKDVDKIGSDVSAITRNIAKSDGVKGKPADRQAALKGLDGYITRIRALEKAHTIAASTAKELVTAAEAVKTAVSAN</sequence>
<evidence type="ECO:0000256" key="1">
    <source>
        <dbReference type="ARBA" id="ARBA00005964"/>
    </source>
</evidence>
<feature type="domain" description="Carboxylesterase type B" evidence="4">
    <location>
        <begin position="371"/>
        <end position="501"/>
    </location>
</feature>
<dbReference type="AlphaFoldDB" id="A0A380T8P5"/>
<dbReference type="InterPro" id="IPR019826">
    <property type="entry name" value="Carboxylesterase_B_AS"/>
</dbReference>
<gene>
    <name evidence="6" type="ORF">DF3PB_10123</name>
</gene>
<feature type="domain" description="Carboxylesterase type B" evidence="4">
    <location>
        <begin position="49"/>
        <end position="347"/>
    </location>
</feature>
<feature type="region of interest" description="Disordered" evidence="3">
    <location>
        <begin position="882"/>
        <end position="904"/>
    </location>
</feature>
<organism evidence="6">
    <name type="scientific">metagenome</name>
    <dbReference type="NCBI Taxonomy" id="256318"/>
    <lineage>
        <taxon>unclassified sequences</taxon>
        <taxon>metagenomes</taxon>
    </lineage>
</organism>
<keyword evidence="2" id="KW-0378">Hydrolase</keyword>